<dbReference type="CDD" id="cd00038">
    <property type="entry name" value="CAP_ED"/>
    <property type="match status" value="2"/>
</dbReference>
<dbReference type="SUPFAM" id="SSF48452">
    <property type="entry name" value="TPR-like"/>
    <property type="match status" value="1"/>
</dbReference>
<name>A0A0K1QEQ1_9BACT</name>
<dbReference type="InterPro" id="IPR014710">
    <property type="entry name" value="RmlC-like_jellyroll"/>
</dbReference>
<gene>
    <name evidence="3" type="ORF">AKJ09_10899</name>
</gene>
<dbReference type="Pfam" id="PF00027">
    <property type="entry name" value="cNMP_binding"/>
    <property type="match status" value="2"/>
</dbReference>
<dbReference type="InterPro" id="IPR018490">
    <property type="entry name" value="cNMP-bd_dom_sf"/>
</dbReference>
<dbReference type="PRINTS" id="PR00103">
    <property type="entry name" value="CAMPKINASE"/>
</dbReference>
<evidence type="ECO:0000259" key="2">
    <source>
        <dbReference type="PROSITE" id="PS50042"/>
    </source>
</evidence>
<dbReference type="PROSITE" id="PS50042">
    <property type="entry name" value="CNMP_BINDING_3"/>
    <property type="match status" value="2"/>
</dbReference>
<dbReference type="SMART" id="SM00100">
    <property type="entry name" value="cNMP"/>
    <property type="match status" value="2"/>
</dbReference>
<organism evidence="3 4">
    <name type="scientific">Labilithrix luteola</name>
    <dbReference type="NCBI Taxonomy" id="1391654"/>
    <lineage>
        <taxon>Bacteria</taxon>
        <taxon>Pseudomonadati</taxon>
        <taxon>Myxococcota</taxon>
        <taxon>Polyangia</taxon>
        <taxon>Polyangiales</taxon>
        <taxon>Labilitrichaceae</taxon>
        <taxon>Labilithrix</taxon>
    </lineage>
</organism>
<dbReference type="InterPro" id="IPR050397">
    <property type="entry name" value="Env_Response_Regulators"/>
</dbReference>
<evidence type="ECO:0000313" key="3">
    <source>
        <dbReference type="EMBL" id="AKV04236.1"/>
    </source>
</evidence>
<dbReference type="GO" id="GO:0003700">
    <property type="term" value="F:DNA-binding transcription factor activity"/>
    <property type="evidence" value="ECO:0007669"/>
    <property type="project" value="TreeGrafter"/>
</dbReference>
<dbReference type="AlphaFoldDB" id="A0A0K1QEQ1"/>
<dbReference type="PANTHER" id="PTHR24567:SF74">
    <property type="entry name" value="HTH-TYPE TRANSCRIPTIONAL REGULATOR ARCR"/>
    <property type="match status" value="1"/>
</dbReference>
<dbReference type="GO" id="GO:0005829">
    <property type="term" value="C:cytosol"/>
    <property type="evidence" value="ECO:0007669"/>
    <property type="project" value="TreeGrafter"/>
</dbReference>
<dbReference type="Proteomes" id="UP000064967">
    <property type="component" value="Chromosome"/>
</dbReference>
<reference evidence="3 4" key="1">
    <citation type="submission" date="2015-08" db="EMBL/GenBank/DDBJ databases">
        <authorList>
            <person name="Babu N.S."/>
            <person name="Beckwith C.J."/>
            <person name="Beseler K.G."/>
            <person name="Brison A."/>
            <person name="Carone J.V."/>
            <person name="Caskin T.P."/>
            <person name="Diamond M."/>
            <person name="Durham M.E."/>
            <person name="Foxe J.M."/>
            <person name="Go M."/>
            <person name="Henderson B.A."/>
            <person name="Jones I.B."/>
            <person name="McGettigan J.A."/>
            <person name="Micheletti S.J."/>
            <person name="Nasrallah M.E."/>
            <person name="Ortiz D."/>
            <person name="Piller C.R."/>
            <person name="Privatt S.R."/>
            <person name="Schneider S.L."/>
            <person name="Sharp S."/>
            <person name="Smith T.C."/>
            <person name="Stanton J.D."/>
            <person name="Ullery H.E."/>
            <person name="Wilson R.J."/>
            <person name="Serrano M.G."/>
            <person name="Buck G."/>
            <person name="Lee V."/>
            <person name="Wang Y."/>
            <person name="Carvalho R."/>
            <person name="Voegtly L."/>
            <person name="Shi R."/>
            <person name="Duckworth R."/>
            <person name="Johnson A."/>
            <person name="Loviza R."/>
            <person name="Walstead R."/>
            <person name="Shah Z."/>
            <person name="Kiflezghi M."/>
            <person name="Wade K."/>
            <person name="Ball S.L."/>
            <person name="Bradley K.W."/>
            <person name="Asai D.J."/>
            <person name="Bowman C.A."/>
            <person name="Russell D.A."/>
            <person name="Pope W.H."/>
            <person name="Jacobs-Sera D."/>
            <person name="Hendrix R.W."/>
            <person name="Hatfull G.F."/>
        </authorList>
    </citation>
    <scope>NUCLEOTIDE SEQUENCE [LARGE SCALE GENOMIC DNA]</scope>
    <source>
        <strain evidence="3 4">DSM 27648</strain>
    </source>
</reference>
<dbReference type="InterPro" id="IPR011990">
    <property type="entry name" value="TPR-like_helical_dom_sf"/>
</dbReference>
<evidence type="ECO:0000256" key="1">
    <source>
        <dbReference type="SAM" id="MobiDB-lite"/>
    </source>
</evidence>
<dbReference type="STRING" id="1391654.AKJ09_10899"/>
<dbReference type="Gene3D" id="2.60.120.10">
    <property type="entry name" value="Jelly Rolls"/>
    <property type="match status" value="2"/>
</dbReference>
<protein>
    <submittedName>
        <fullName evidence="3">cAMP-binding protein</fullName>
    </submittedName>
</protein>
<dbReference type="PROSITE" id="PS00889">
    <property type="entry name" value="CNMP_BINDING_2"/>
    <property type="match status" value="1"/>
</dbReference>
<dbReference type="EMBL" id="CP012333">
    <property type="protein sequence ID" value="AKV04236.1"/>
    <property type="molecule type" value="Genomic_DNA"/>
</dbReference>
<dbReference type="OrthoDB" id="5378356at2"/>
<dbReference type="InterPro" id="IPR018488">
    <property type="entry name" value="cNMP-bd_CS"/>
</dbReference>
<dbReference type="SUPFAM" id="SSF51206">
    <property type="entry name" value="cAMP-binding domain-like"/>
    <property type="match status" value="2"/>
</dbReference>
<feature type="domain" description="Cyclic nucleotide-binding" evidence="2">
    <location>
        <begin position="178"/>
        <end position="280"/>
    </location>
</feature>
<accession>A0A0K1QEQ1</accession>
<feature type="domain" description="Cyclic nucleotide-binding" evidence="2">
    <location>
        <begin position="309"/>
        <end position="412"/>
    </location>
</feature>
<proteinExistence type="predicted"/>
<dbReference type="InterPro" id="IPR000595">
    <property type="entry name" value="cNMP-bd_dom"/>
</dbReference>
<dbReference type="KEGG" id="llu:AKJ09_10899"/>
<evidence type="ECO:0000313" key="4">
    <source>
        <dbReference type="Proteomes" id="UP000064967"/>
    </source>
</evidence>
<dbReference type="PANTHER" id="PTHR24567">
    <property type="entry name" value="CRP FAMILY TRANSCRIPTIONAL REGULATORY PROTEIN"/>
    <property type="match status" value="1"/>
</dbReference>
<dbReference type="RefSeq" id="WP_146654878.1">
    <property type="nucleotide sequence ID" value="NZ_CP012333.1"/>
</dbReference>
<sequence>MRAAPPDLPGAQTSDSPLDRALALLLAGEREAALRWSAAVVQREPSSPSALILTSRLLAEAGRTEAAVEGFELGVACAIDAGNLPLAVAAVGDLQNLGVDVSRRLDEIAGAFCAGSSRLSDEDAPPPPLPNDSDFQPLSSFLSGPALLSKSTGIIHDASKDREQNDDSATALVSPLPLFSALEKEGLRALIGCFEMMTVPAGHSVIAEGEAGAEAYIVARGELEVRRTTEDGRTLTLARLANGALFGEMALLSRAPRSASVVACRPSIILVARRDALEGVAEKRPDVGVELAAHCRRRMVANLVRTSKVLLAVAAQQRPALVERFETKVFEKGQKLIEDGKDTSGLHLIASGEVAVVGREEGGETFVIATLGVGETVGEVALVLRRKANADVVAVHPTVTLHLPREDFVDLVRAHPAILAGLYLVAVERDEETSSVLAGSTTTAAAEDYILV</sequence>
<keyword evidence="4" id="KW-1185">Reference proteome</keyword>
<feature type="region of interest" description="Disordered" evidence="1">
    <location>
        <begin position="116"/>
        <end position="136"/>
    </location>
</feature>